<dbReference type="AlphaFoldDB" id="X1S0H4"/>
<gene>
    <name evidence="1" type="ORF">S12H4_15196</name>
</gene>
<sequence length="54" mass="6427">MAEPDKIDFMKVMMTVYDLATELAPQEGKTHRETFRLICEYIDIEARLSEKKKY</sequence>
<dbReference type="EMBL" id="BARW01007285">
    <property type="protein sequence ID" value="GAI86398.1"/>
    <property type="molecule type" value="Genomic_DNA"/>
</dbReference>
<accession>X1S0H4</accession>
<protein>
    <submittedName>
        <fullName evidence="1">Uncharacterized protein</fullName>
    </submittedName>
</protein>
<name>X1S0H4_9ZZZZ</name>
<evidence type="ECO:0000313" key="1">
    <source>
        <dbReference type="EMBL" id="GAI86398.1"/>
    </source>
</evidence>
<comment type="caution">
    <text evidence="1">The sequence shown here is derived from an EMBL/GenBank/DDBJ whole genome shotgun (WGS) entry which is preliminary data.</text>
</comment>
<proteinExistence type="predicted"/>
<organism evidence="1">
    <name type="scientific">marine sediment metagenome</name>
    <dbReference type="NCBI Taxonomy" id="412755"/>
    <lineage>
        <taxon>unclassified sequences</taxon>
        <taxon>metagenomes</taxon>
        <taxon>ecological metagenomes</taxon>
    </lineage>
</organism>
<reference evidence="1" key="1">
    <citation type="journal article" date="2014" name="Front. Microbiol.">
        <title>High frequency of phylogenetically diverse reductive dehalogenase-homologous genes in deep subseafloor sedimentary metagenomes.</title>
        <authorList>
            <person name="Kawai M."/>
            <person name="Futagami T."/>
            <person name="Toyoda A."/>
            <person name="Takaki Y."/>
            <person name="Nishi S."/>
            <person name="Hori S."/>
            <person name="Arai W."/>
            <person name="Tsubouchi T."/>
            <person name="Morono Y."/>
            <person name="Uchiyama I."/>
            <person name="Ito T."/>
            <person name="Fujiyama A."/>
            <person name="Inagaki F."/>
            <person name="Takami H."/>
        </authorList>
    </citation>
    <scope>NUCLEOTIDE SEQUENCE</scope>
    <source>
        <strain evidence="1">Expedition CK06-06</strain>
    </source>
</reference>